<feature type="domain" description="DJ-1/PfpI" evidence="2">
    <location>
        <begin position="40"/>
        <end position="225"/>
    </location>
</feature>
<protein>
    <recommendedName>
        <fullName evidence="2">DJ-1/PfpI domain-containing protein</fullName>
    </recommendedName>
</protein>
<dbReference type="CDD" id="cd03139">
    <property type="entry name" value="GATase1_PfpI_2"/>
    <property type="match status" value="1"/>
</dbReference>
<evidence type="ECO:0000259" key="2">
    <source>
        <dbReference type="Pfam" id="PF01965"/>
    </source>
</evidence>
<dbReference type="InterPro" id="IPR029062">
    <property type="entry name" value="Class_I_gatase-like"/>
</dbReference>
<dbReference type="Pfam" id="PF01965">
    <property type="entry name" value="DJ-1_PfpI"/>
    <property type="match status" value="1"/>
</dbReference>
<feature type="region of interest" description="Disordered" evidence="1">
    <location>
        <begin position="1"/>
        <end position="22"/>
    </location>
</feature>
<accession>A0ABR3ULL3</accession>
<dbReference type="Proteomes" id="UP001578633">
    <property type="component" value="Chromosome 3"/>
</dbReference>
<dbReference type="RefSeq" id="XP_069307696.1">
    <property type="nucleotide sequence ID" value="XM_069450071.1"/>
</dbReference>
<dbReference type="PANTHER" id="PTHR43130:SF15">
    <property type="entry name" value="THIJ_PFPI FAMILY PROTEIN (AFU_ORTHOLOGUE AFUA_5G14240)"/>
    <property type="match status" value="1"/>
</dbReference>
<keyword evidence="4" id="KW-1185">Reference proteome</keyword>
<sequence>MTTASAKLSPGSGTNGTPNPSAVKPPFFDVNGKKPIHYGVLLFPGFQALDVFGPLDVFNSLSMLYHFPTRLTMLAADSEPVETSHQRAGNQMFSHPETNVSQSLMVDRTFREQLEIQEAGAYAEARGGAIDVLIVPGGVGTRNNMEAEIEFVKHIYPNLKALLCVCTGATILARAGVLDGRRATTNKRAYTWATSTGPNVNWVAEARWVVDGNIVTGSGISAGIDATYAFVGLNYGETIAQELADSADPLLLIIRAELGPDWCFYKEFLEFAVAATTNGEDISTWVRHIEPLVRRPSLLIAHEGVLFLLSELGVTQRSKPPPSTNMAAPALFVNSRPSLPTSPSSNMQHDLRGGHMPMASSQSTVNTRPPPSTPPPNNMQRSYARSQAPMAPFGFDPPKPPAFASTNIYKPPAPRMASFSYDYSKKFTEQPASANFSLPSAASVAFSSEKHHITVEPFRTAYSSGFALHQDPAFKQDIREFFGHAYPVGQLERNCFSQYDVPPVYKAADDDLAVWRTDGGAEDAAKKSGGKGFVKNKLKSLEDKGREDLLESMRHKLFKEDAQDTSLTVWPHAKLGRSDGWSV</sequence>
<dbReference type="PANTHER" id="PTHR43130">
    <property type="entry name" value="ARAC-FAMILY TRANSCRIPTIONAL REGULATOR"/>
    <property type="match status" value="1"/>
</dbReference>
<dbReference type="GeneID" id="96084040"/>
<dbReference type="EMBL" id="JBHGVX010000003">
    <property type="protein sequence ID" value="KAL1797112.1"/>
    <property type="molecule type" value="Genomic_DNA"/>
</dbReference>
<dbReference type="InterPro" id="IPR002818">
    <property type="entry name" value="DJ-1/PfpI"/>
</dbReference>
<proteinExistence type="predicted"/>
<organism evidence="3 4">
    <name type="scientific">Alternaria dauci</name>
    <dbReference type="NCBI Taxonomy" id="48095"/>
    <lineage>
        <taxon>Eukaryota</taxon>
        <taxon>Fungi</taxon>
        <taxon>Dikarya</taxon>
        <taxon>Ascomycota</taxon>
        <taxon>Pezizomycotina</taxon>
        <taxon>Dothideomycetes</taxon>
        <taxon>Pleosporomycetidae</taxon>
        <taxon>Pleosporales</taxon>
        <taxon>Pleosporineae</taxon>
        <taxon>Pleosporaceae</taxon>
        <taxon>Alternaria</taxon>
        <taxon>Alternaria sect. Porri</taxon>
    </lineage>
</organism>
<feature type="compositionally biased region" description="Polar residues" evidence="1">
    <location>
        <begin position="335"/>
        <end position="348"/>
    </location>
</feature>
<dbReference type="SUPFAM" id="SSF52317">
    <property type="entry name" value="Class I glutamine amidotransferase-like"/>
    <property type="match status" value="1"/>
</dbReference>
<gene>
    <name evidence="3" type="ORF">ACET3X_003718</name>
</gene>
<comment type="caution">
    <text evidence="3">The sequence shown here is derived from an EMBL/GenBank/DDBJ whole genome shotgun (WGS) entry which is preliminary data.</text>
</comment>
<feature type="compositionally biased region" description="Pro residues" evidence="1">
    <location>
        <begin position="368"/>
        <end position="377"/>
    </location>
</feature>
<name>A0ABR3ULL3_9PLEO</name>
<evidence type="ECO:0000313" key="3">
    <source>
        <dbReference type="EMBL" id="KAL1797112.1"/>
    </source>
</evidence>
<feature type="region of interest" description="Disordered" evidence="1">
    <location>
        <begin position="335"/>
        <end position="382"/>
    </location>
</feature>
<dbReference type="Gene3D" id="3.40.50.880">
    <property type="match status" value="1"/>
</dbReference>
<evidence type="ECO:0000313" key="4">
    <source>
        <dbReference type="Proteomes" id="UP001578633"/>
    </source>
</evidence>
<reference evidence="3 4" key="1">
    <citation type="submission" date="2024-09" db="EMBL/GenBank/DDBJ databases">
        <title>T2T genomes of carrot and Alternaria dauci and their utility for understanding host-pathogen interaction during carrot leaf blight disease.</title>
        <authorList>
            <person name="Liu W."/>
            <person name="Xu S."/>
            <person name="Ou C."/>
            <person name="Liu X."/>
            <person name="Zhuang F."/>
            <person name="Deng X.W."/>
        </authorList>
    </citation>
    <scope>NUCLEOTIDE SEQUENCE [LARGE SCALE GENOMIC DNA]</scope>
    <source>
        <strain evidence="3 4">A2016</strain>
    </source>
</reference>
<dbReference type="InterPro" id="IPR052158">
    <property type="entry name" value="INH-QAR"/>
</dbReference>
<feature type="compositionally biased region" description="Polar residues" evidence="1">
    <location>
        <begin position="1"/>
        <end position="20"/>
    </location>
</feature>
<evidence type="ECO:0000256" key="1">
    <source>
        <dbReference type="SAM" id="MobiDB-lite"/>
    </source>
</evidence>